<dbReference type="InterPro" id="IPR036186">
    <property type="entry name" value="Serpin_sf"/>
</dbReference>
<evidence type="ECO:0000313" key="4">
    <source>
        <dbReference type="Proteomes" id="UP000314982"/>
    </source>
</evidence>
<dbReference type="Gene3D" id="3.30.497.10">
    <property type="entry name" value="Antithrombin, subunit I, domain 2"/>
    <property type="match status" value="1"/>
</dbReference>
<proteinExistence type="inferred from homology"/>
<dbReference type="InterPro" id="IPR023795">
    <property type="entry name" value="Serpin_CS"/>
</dbReference>
<dbReference type="InterPro" id="IPR023796">
    <property type="entry name" value="Serpin_dom"/>
</dbReference>
<dbReference type="Proteomes" id="UP000314982">
    <property type="component" value="Unassembled WGS sequence"/>
</dbReference>
<dbReference type="SMART" id="SM00093">
    <property type="entry name" value="SERPIN"/>
    <property type="match status" value="1"/>
</dbReference>
<name>A0A4W5M9M4_9TELE</name>
<sequence length="343" mass="38468">MGTTPSHRRPQPPPRCRGVLAQAGPHNADFAFALYRSLSKANTENKNVFFSPLVIATSLAILSLGAKGDTHSHLYSALGYGAFTPEQVNEAMQLDMGSAVAMRDGFKPLAKFLEDAKHLYASEGFTIDFKNPTQDKITDLVKYLDPDTAMVLINYVFFRCRRTLKWDKPFDAKQTHKVNADMKRTGLYELYPHNFTTVVMLPYKGNSSMMVVLPDKSKMAYVEAFINKKYLKNLTIKDCNEYQIASYIEISLGDHLKEIGVVSAFGDKADFSANSEETKLKVTHKTVLSLDEKGTEVTAVTTIEIMPMSLSDTIILNRPFLLFILEDYQEHCLHGKMTNPTAK</sequence>
<dbReference type="InterPro" id="IPR042185">
    <property type="entry name" value="Serpin_sf_2"/>
</dbReference>
<dbReference type="GO" id="GO:0004867">
    <property type="term" value="F:serine-type endopeptidase inhibitor activity"/>
    <property type="evidence" value="ECO:0007669"/>
    <property type="project" value="InterPro"/>
</dbReference>
<dbReference type="PROSITE" id="PS00284">
    <property type="entry name" value="SERPIN"/>
    <property type="match status" value="1"/>
</dbReference>
<organism evidence="3 4">
    <name type="scientific">Hucho hucho</name>
    <name type="common">huchen</name>
    <dbReference type="NCBI Taxonomy" id="62062"/>
    <lineage>
        <taxon>Eukaryota</taxon>
        <taxon>Metazoa</taxon>
        <taxon>Chordata</taxon>
        <taxon>Craniata</taxon>
        <taxon>Vertebrata</taxon>
        <taxon>Euteleostomi</taxon>
        <taxon>Actinopterygii</taxon>
        <taxon>Neopterygii</taxon>
        <taxon>Teleostei</taxon>
        <taxon>Protacanthopterygii</taxon>
        <taxon>Salmoniformes</taxon>
        <taxon>Salmonidae</taxon>
        <taxon>Salmoninae</taxon>
        <taxon>Hucho</taxon>
    </lineage>
</organism>
<dbReference type="STRING" id="62062.ENSHHUP00000034573"/>
<dbReference type="Ensembl" id="ENSHHUT00000035957.1">
    <property type="protein sequence ID" value="ENSHHUP00000034573.1"/>
    <property type="gene ID" value="ENSHHUG00000021740.1"/>
</dbReference>
<dbReference type="Gene3D" id="2.10.310.10">
    <property type="entry name" value="Serpins superfamily"/>
    <property type="match status" value="1"/>
</dbReference>
<comment type="similarity">
    <text evidence="1">Belongs to the serpin family.</text>
</comment>
<keyword evidence="4" id="KW-1185">Reference proteome</keyword>
<dbReference type="InterPro" id="IPR000215">
    <property type="entry name" value="Serpin_fam"/>
</dbReference>
<feature type="domain" description="Serpin" evidence="2">
    <location>
        <begin position="32"/>
        <end position="340"/>
    </location>
</feature>
<evidence type="ECO:0000313" key="3">
    <source>
        <dbReference type="Ensembl" id="ENSHHUP00000034573.1"/>
    </source>
</evidence>
<dbReference type="PANTHER" id="PTHR11461">
    <property type="entry name" value="SERINE PROTEASE INHIBITOR, SERPIN"/>
    <property type="match status" value="1"/>
</dbReference>
<reference evidence="4" key="1">
    <citation type="submission" date="2018-06" db="EMBL/GenBank/DDBJ databases">
        <title>Genome assembly of Danube salmon.</title>
        <authorList>
            <person name="Macqueen D.J."/>
            <person name="Gundappa M.K."/>
        </authorList>
    </citation>
    <scope>NUCLEOTIDE SEQUENCE [LARGE SCALE GENOMIC DNA]</scope>
</reference>
<dbReference type="InterPro" id="IPR042178">
    <property type="entry name" value="Serpin_sf_1"/>
</dbReference>
<dbReference type="Pfam" id="PF00079">
    <property type="entry name" value="Serpin"/>
    <property type="match status" value="1"/>
</dbReference>
<dbReference type="Gene3D" id="2.30.39.10">
    <property type="entry name" value="Alpha-1-antitrypsin, domain 1"/>
    <property type="match status" value="1"/>
</dbReference>
<accession>A0A4W5M9M4</accession>
<dbReference type="PANTHER" id="PTHR11461:SF363">
    <property type="entry name" value="SERINE (OR CYSTEINE) PROTEINASE INHIBITOR, CLADE A (ALPHA-1 ANTIPROTEINASE, ANTITRYPSIN), MEMBER 1, LIKE PRECURSOR-RELATED"/>
    <property type="match status" value="1"/>
</dbReference>
<reference evidence="3" key="2">
    <citation type="submission" date="2025-08" db="UniProtKB">
        <authorList>
            <consortium name="Ensembl"/>
        </authorList>
    </citation>
    <scope>IDENTIFICATION</scope>
</reference>
<reference evidence="3" key="3">
    <citation type="submission" date="2025-09" db="UniProtKB">
        <authorList>
            <consortium name="Ensembl"/>
        </authorList>
    </citation>
    <scope>IDENTIFICATION</scope>
</reference>
<dbReference type="SUPFAM" id="SSF56574">
    <property type="entry name" value="Serpins"/>
    <property type="match status" value="1"/>
</dbReference>
<evidence type="ECO:0000259" key="2">
    <source>
        <dbReference type="SMART" id="SM00093"/>
    </source>
</evidence>
<evidence type="ECO:0000256" key="1">
    <source>
        <dbReference type="RuleBase" id="RU000411"/>
    </source>
</evidence>
<dbReference type="AlphaFoldDB" id="A0A4W5M9M4"/>
<dbReference type="GeneTree" id="ENSGT00940000160877"/>
<protein>
    <recommendedName>
        <fullName evidence="2">Serpin domain-containing protein</fullName>
    </recommendedName>
</protein>
<dbReference type="GO" id="GO:0005615">
    <property type="term" value="C:extracellular space"/>
    <property type="evidence" value="ECO:0007669"/>
    <property type="project" value="InterPro"/>
</dbReference>